<keyword evidence="6" id="KW-0238">DNA-binding</keyword>
<comment type="catalytic activity">
    <reaction evidence="7">
        <text>a 2'-deoxycytidine in DNA + S-adenosyl-L-methionine = an N(4)-methyl-2'-deoxycytidine in DNA + S-adenosyl-L-homocysteine + H(+)</text>
        <dbReference type="Rhea" id="RHEA:16857"/>
        <dbReference type="Rhea" id="RHEA-COMP:11369"/>
        <dbReference type="Rhea" id="RHEA-COMP:13674"/>
        <dbReference type="ChEBI" id="CHEBI:15378"/>
        <dbReference type="ChEBI" id="CHEBI:57856"/>
        <dbReference type="ChEBI" id="CHEBI:59789"/>
        <dbReference type="ChEBI" id="CHEBI:85452"/>
        <dbReference type="ChEBI" id="CHEBI:137933"/>
        <dbReference type="EC" id="2.1.1.113"/>
    </reaction>
</comment>
<feature type="domain" description="DNA methylase N-4/N-6" evidence="10">
    <location>
        <begin position="53"/>
        <end position="123"/>
    </location>
</feature>
<feature type="region of interest" description="Disordered" evidence="9">
    <location>
        <begin position="1"/>
        <end position="38"/>
    </location>
</feature>
<evidence type="ECO:0000256" key="2">
    <source>
        <dbReference type="ARBA" id="ARBA00022603"/>
    </source>
</evidence>
<comment type="similarity">
    <text evidence="1">Belongs to the N(4)/N(6)-methyltransferase family. N(4) subfamily.</text>
</comment>
<dbReference type="EMBL" id="CP099837">
    <property type="protein sequence ID" value="USY20732.1"/>
    <property type="molecule type" value="Genomic_DNA"/>
</dbReference>
<dbReference type="Gene3D" id="3.40.50.150">
    <property type="entry name" value="Vaccinia Virus protein VP39"/>
    <property type="match status" value="2"/>
</dbReference>
<sequence>MSQEQHEDHLDQAQNSEHLEEQGVDHHEGSPGSVLGAGAGLSVWATGQRQARQQRGDRYSRLSVEHPAKMLPEIARHVISTYTRPGEVVLDPMCGIGTTLVEAAHLGRAGVGIELEPKWASIARLNLETAQVQGATGHGQVHTGEGAETAAGLTSTSLAGRVSLVLTSPPYGSMTHGQIRSRRDGARAVEKHAHRYSRDRDRRADNLAYQNPEQLADSFTRIIASCRGLLAPGGVVVVTTRPYRENGELIDFPGQVAQAGRRAGLVQIDRCAALLCALRDGEVVSRTSFFQLLETRRLRKAEWPVHVIQHEDVLVFTDPDPFYQQHTQGEGQAE</sequence>
<reference evidence="11" key="1">
    <citation type="submission" date="2022-06" db="EMBL/GenBank/DDBJ databases">
        <authorList>
            <person name="Ping M."/>
        </authorList>
    </citation>
    <scope>NUCLEOTIDE SEQUENCE</scope>
    <source>
        <strain evidence="11">JCM11759T</strain>
    </source>
</reference>
<dbReference type="PANTHER" id="PTHR14911:SF13">
    <property type="entry name" value="TRNA (GUANINE(6)-N2)-METHYLTRANSFERASE THUMP3"/>
    <property type="match status" value="1"/>
</dbReference>
<dbReference type="PROSITE" id="PS00093">
    <property type="entry name" value="N4_MTASE"/>
    <property type="match status" value="1"/>
</dbReference>
<gene>
    <name evidence="11" type="ORF">NE857_03480</name>
</gene>
<protein>
    <recommendedName>
        <fullName evidence="8">Methyltransferase</fullName>
        <ecNumber evidence="8">2.1.1.-</ecNumber>
    </recommendedName>
</protein>
<keyword evidence="4" id="KW-0949">S-adenosyl-L-methionine</keyword>
<evidence type="ECO:0000256" key="4">
    <source>
        <dbReference type="ARBA" id="ARBA00022691"/>
    </source>
</evidence>
<evidence type="ECO:0000256" key="1">
    <source>
        <dbReference type="ARBA" id="ARBA00010203"/>
    </source>
</evidence>
<dbReference type="PANTHER" id="PTHR14911">
    <property type="entry name" value="THUMP DOMAIN-CONTAINING"/>
    <property type="match status" value="1"/>
</dbReference>
<evidence type="ECO:0000256" key="5">
    <source>
        <dbReference type="ARBA" id="ARBA00022747"/>
    </source>
</evidence>
<dbReference type="InterPro" id="IPR001091">
    <property type="entry name" value="RM_Methyltransferase"/>
</dbReference>
<dbReference type="Proteomes" id="UP001055940">
    <property type="component" value="Chromosome"/>
</dbReference>
<evidence type="ECO:0000313" key="11">
    <source>
        <dbReference type="EMBL" id="USY20732.1"/>
    </source>
</evidence>
<evidence type="ECO:0000256" key="8">
    <source>
        <dbReference type="RuleBase" id="RU362026"/>
    </source>
</evidence>
<evidence type="ECO:0000256" key="9">
    <source>
        <dbReference type="SAM" id="MobiDB-lite"/>
    </source>
</evidence>
<evidence type="ECO:0000256" key="6">
    <source>
        <dbReference type="ARBA" id="ARBA00023125"/>
    </source>
</evidence>
<evidence type="ECO:0000256" key="3">
    <source>
        <dbReference type="ARBA" id="ARBA00022679"/>
    </source>
</evidence>
<keyword evidence="12" id="KW-1185">Reference proteome</keyword>
<dbReference type="InterPro" id="IPR029063">
    <property type="entry name" value="SAM-dependent_MTases_sf"/>
</dbReference>
<dbReference type="GO" id="GO:0008168">
    <property type="term" value="F:methyltransferase activity"/>
    <property type="evidence" value="ECO:0007669"/>
    <property type="project" value="UniProtKB-KW"/>
</dbReference>
<dbReference type="SUPFAM" id="SSF53335">
    <property type="entry name" value="S-adenosyl-L-methionine-dependent methyltransferases"/>
    <property type="match status" value="2"/>
</dbReference>
<evidence type="ECO:0000259" key="10">
    <source>
        <dbReference type="Pfam" id="PF01555"/>
    </source>
</evidence>
<organism evidence="11 12">
    <name type="scientific">Nocardiopsis exhalans</name>
    <dbReference type="NCBI Taxonomy" id="163604"/>
    <lineage>
        <taxon>Bacteria</taxon>
        <taxon>Bacillati</taxon>
        <taxon>Actinomycetota</taxon>
        <taxon>Actinomycetes</taxon>
        <taxon>Streptosporangiales</taxon>
        <taxon>Nocardiopsidaceae</taxon>
        <taxon>Nocardiopsis</taxon>
    </lineage>
</organism>
<dbReference type="EC" id="2.1.1.-" evidence="8"/>
<keyword evidence="5" id="KW-0680">Restriction system</keyword>
<proteinExistence type="inferred from homology"/>
<dbReference type="Pfam" id="PF01555">
    <property type="entry name" value="N6_N4_Mtase"/>
    <property type="match status" value="1"/>
</dbReference>
<accession>A0ABY5D8R9</accession>
<feature type="compositionally biased region" description="Basic and acidic residues" evidence="9">
    <location>
        <begin position="1"/>
        <end position="29"/>
    </location>
</feature>
<name>A0ABY5D8R9_9ACTN</name>
<dbReference type="InterPro" id="IPR002941">
    <property type="entry name" value="DNA_methylase_N4/N6"/>
</dbReference>
<dbReference type="InterPro" id="IPR017985">
    <property type="entry name" value="MeTrfase_CN4_CS"/>
</dbReference>
<evidence type="ECO:0000313" key="12">
    <source>
        <dbReference type="Proteomes" id="UP001055940"/>
    </source>
</evidence>
<keyword evidence="2 11" id="KW-0489">Methyltransferase</keyword>
<evidence type="ECO:0000256" key="7">
    <source>
        <dbReference type="ARBA" id="ARBA00049120"/>
    </source>
</evidence>
<dbReference type="RefSeq" id="WP_254419765.1">
    <property type="nucleotide sequence ID" value="NZ_BAAAJB010000038.1"/>
</dbReference>
<dbReference type="GO" id="GO:0032259">
    <property type="term" value="P:methylation"/>
    <property type="evidence" value="ECO:0007669"/>
    <property type="project" value="UniProtKB-KW"/>
</dbReference>
<keyword evidence="3" id="KW-0808">Transferase</keyword>
<dbReference type="PRINTS" id="PR00508">
    <property type="entry name" value="S21N4MTFRASE"/>
</dbReference>